<sequence>MFIYNFVMIDPLGLFYGTKLVATNLEFWQKKSRNKFHNLLFDDKLVALDHRPLQTTSLSFGDRSKR</sequence>
<protein>
    <submittedName>
        <fullName evidence="1">Uncharacterized protein</fullName>
    </submittedName>
</protein>
<dbReference type="Proteomes" id="UP000276133">
    <property type="component" value="Unassembled WGS sequence"/>
</dbReference>
<reference evidence="1 2" key="1">
    <citation type="journal article" date="2018" name="Sci. Rep.">
        <title>Genomic signatures of local adaptation to the degree of environmental predictability in rotifers.</title>
        <authorList>
            <person name="Franch-Gras L."/>
            <person name="Hahn C."/>
            <person name="Garcia-Roger E.M."/>
            <person name="Carmona M.J."/>
            <person name="Serra M."/>
            <person name="Gomez A."/>
        </authorList>
    </citation>
    <scope>NUCLEOTIDE SEQUENCE [LARGE SCALE GENOMIC DNA]</scope>
    <source>
        <strain evidence="1">HYR1</strain>
    </source>
</reference>
<keyword evidence="2" id="KW-1185">Reference proteome</keyword>
<proteinExistence type="predicted"/>
<gene>
    <name evidence="1" type="ORF">BpHYR1_051771</name>
</gene>
<accession>A0A3M7R716</accession>
<organism evidence="1 2">
    <name type="scientific">Brachionus plicatilis</name>
    <name type="common">Marine rotifer</name>
    <name type="synonym">Brachionus muelleri</name>
    <dbReference type="NCBI Taxonomy" id="10195"/>
    <lineage>
        <taxon>Eukaryota</taxon>
        <taxon>Metazoa</taxon>
        <taxon>Spiralia</taxon>
        <taxon>Gnathifera</taxon>
        <taxon>Rotifera</taxon>
        <taxon>Eurotatoria</taxon>
        <taxon>Monogononta</taxon>
        <taxon>Pseudotrocha</taxon>
        <taxon>Ploima</taxon>
        <taxon>Brachionidae</taxon>
        <taxon>Brachionus</taxon>
    </lineage>
</organism>
<comment type="caution">
    <text evidence="1">The sequence shown here is derived from an EMBL/GenBank/DDBJ whole genome shotgun (WGS) entry which is preliminary data.</text>
</comment>
<dbReference type="AlphaFoldDB" id="A0A3M7R716"/>
<evidence type="ECO:0000313" key="2">
    <source>
        <dbReference type="Proteomes" id="UP000276133"/>
    </source>
</evidence>
<dbReference type="EMBL" id="REGN01004089">
    <property type="protein sequence ID" value="RNA19184.1"/>
    <property type="molecule type" value="Genomic_DNA"/>
</dbReference>
<evidence type="ECO:0000313" key="1">
    <source>
        <dbReference type="EMBL" id="RNA19184.1"/>
    </source>
</evidence>
<name>A0A3M7R716_BRAPC</name>